<evidence type="ECO:0000313" key="2">
    <source>
        <dbReference type="Proteomes" id="UP000195105"/>
    </source>
</evidence>
<name>A0A243SA23_9ACTN</name>
<organism evidence="1 2">
    <name type="scientific">Streptomyces swartbergensis</name>
    <dbReference type="NCBI Taxonomy" id="487165"/>
    <lineage>
        <taxon>Bacteria</taxon>
        <taxon>Bacillati</taxon>
        <taxon>Actinomycetota</taxon>
        <taxon>Actinomycetes</taxon>
        <taxon>Kitasatosporales</taxon>
        <taxon>Streptomycetaceae</taxon>
        <taxon>Streptomyces</taxon>
    </lineage>
</organism>
<dbReference type="EMBL" id="NGFN01000012">
    <property type="protein sequence ID" value="OUD04521.1"/>
    <property type="molecule type" value="Genomic_DNA"/>
</dbReference>
<dbReference type="Proteomes" id="UP000195105">
    <property type="component" value="Unassembled WGS sequence"/>
</dbReference>
<dbReference type="AlphaFoldDB" id="A0A243SA23"/>
<accession>A0A243SA23</accession>
<reference evidence="1 2" key="1">
    <citation type="submission" date="2017-05" db="EMBL/GenBank/DDBJ databases">
        <title>Biotechnological potential of actinobacteria isolated from South African environments.</title>
        <authorList>
            <person name="Le Roes-Hill M."/>
            <person name="Prins A."/>
            <person name="Durrell K.A."/>
        </authorList>
    </citation>
    <scope>NUCLEOTIDE SEQUENCE [LARGE SCALE GENOMIC DNA]</scope>
    <source>
        <strain evidence="1 2">HMC13</strain>
    </source>
</reference>
<keyword evidence="2" id="KW-1185">Reference proteome</keyword>
<gene>
    <name evidence="1" type="ORF">CA983_03845</name>
</gene>
<sequence length="63" mass="6966">MHEMWCGTGASGEPMWHVLTADKIRTLCGVDKHEEPGGRAPTTDRHCFPCMDVFQADMASTKS</sequence>
<protein>
    <submittedName>
        <fullName evidence="1">Uncharacterized protein</fullName>
    </submittedName>
</protein>
<evidence type="ECO:0000313" key="1">
    <source>
        <dbReference type="EMBL" id="OUD04521.1"/>
    </source>
</evidence>
<comment type="caution">
    <text evidence="1">The sequence shown here is derived from an EMBL/GenBank/DDBJ whole genome shotgun (WGS) entry which is preliminary data.</text>
</comment>
<proteinExistence type="predicted"/>